<accession>A0ABV4P7E1</accession>
<evidence type="ECO:0000313" key="2">
    <source>
        <dbReference type="Proteomes" id="UP001569428"/>
    </source>
</evidence>
<keyword evidence="2" id="KW-1185">Reference proteome</keyword>
<comment type="caution">
    <text evidence="1">The sequence shown here is derived from an EMBL/GenBank/DDBJ whole genome shotgun (WGS) entry which is preliminary data.</text>
</comment>
<dbReference type="EMBL" id="JBGMEK010000112">
    <property type="protein sequence ID" value="MFA0813603.1"/>
    <property type="molecule type" value="Genomic_DNA"/>
</dbReference>
<evidence type="ECO:0000313" key="1">
    <source>
        <dbReference type="EMBL" id="MFA0813603.1"/>
    </source>
</evidence>
<sequence>MLHGGHSLLKKLLVYLTALTLYMLLPAHADSVDKLIKEIMDERQIPGLQLAVVKGGIIKQGNYDLSNL</sequence>
<dbReference type="Proteomes" id="UP001569428">
    <property type="component" value="Unassembled WGS sequence"/>
</dbReference>
<gene>
    <name evidence="1" type="ORF">ACCI49_22190</name>
</gene>
<evidence type="ECO:0008006" key="3">
    <source>
        <dbReference type="Google" id="ProtNLM"/>
    </source>
</evidence>
<proteinExistence type="predicted"/>
<reference evidence="1 2" key="1">
    <citation type="submission" date="2024-08" db="EMBL/GenBank/DDBJ databases">
        <authorList>
            <person name="Ishaq N."/>
        </authorList>
    </citation>
    <scope>NUCLEOTIDE SEQUENCE [LARGE SCALE GENOMIC DNA]</scope>
    <source>
        <strain evidence="1 2">DSM 18651</strain>
    </source>
</reference>
<protein>
    <recommendedName>
        <fullName evidence="3">Beta-lactamase</fullName>
    </recommendedName>
</protein>
<name>A0ABV4P7E1_9GAMM</name>
<dbReference type="RefSeq" id="WP_371841418.1">
    <property type="nucleotide sequence ID" value="NZ_JBGMEK010000112.1"/>
</dbReference>
<organism evidence="1 2">
    <name type="scientific">Microbulbifer epialgicus</name>
    <dbReference type="NCBI Taxonomy" id="393907"/>
    <lineage>
        <taxon>Bacteria</taxon>
        <taxon>Pseudomonadati</taxon>
        <taxon>Pseudomonadota</taxon>
        <taxon>Gammaproteobacteria</taxon>
        <taxon>Cellvibrionales</taxon>
        <taxon>Microbulbiferaceae</taxon>
        <taxon>Microbulbifer</taxon>
    </lineage>
</organism>